<evidence type="ECO:0000256" key="1">
    <source>
        <dbReference type="ARBA" id="ARBA00001913"/>
    </source>
</evidence>
<keyword evidence="6" id="KW-0479">Metal-binding</keyword>
<protein>
    <recommendedName>
        <fullName evidence="4">Phospholipase A2</fullName>
        <ecNumber evidence="3">3.1.1.4</ecNumber>
    </recommendedName>
    <alternativeName>
        <fullName evidence="12">Phosphatidylcholine 2-acylhydrolase</fullName>
    </alternativeName>
</protein>
<evidence type="ECO:0000259" key="13">
    <source>
        <dbReference type="Pfam" id="PF05826"/>
    </source>
</evidence>
<evidence type="ECO:0000256" key="4">
    <source>
        <dbReference type="ARBA" id="ARBA00021721"/>
    </source>
</evidence>
<dbReference type="RefSeq" id="XP_014474016.1">
    <property type="nucleotide sequence ID" value="XM_014618530.1"/>
</dbReference>
<evidence type="ECO:0000256" key="10">
    <source>
        <dbReference type="ARBA" id="ARBA00023098"/>
    </source>
</evidence>
<sequence length="281" mass="31669">MRSRNDDQQKKSDTKKMPSADLRTFLLVVSACSLTTQQPTFFRSTFKGLDSLASSATALANDEIRAVYYHEQTVAVVDLGPRNILHDCDIIEVYEPSEATEVIRNLSITSHPQVVSFQDITRLMQQCELLDSIRVETTSTLPTNVLSRGTRIAASSITLLSGILPGTKWCGTGDIAENYHDLGDVPYVDRCCRTHDLCPIKIRAQQTRYNLTNYSLYTKSHCTCDKALYQCLKAANHPTANLLGQIYFNIVKVECIEDIRTNRHISSSEPLRKFVPVKREY</sequence>
<dbReference type="GO" id="GO:0004623">
    <property type="term" value="F:phospholipase A2 activity"/>
    <property type="evidence" value="ECO:0007669"/>
    <property type="project" value="UniProtKB-EC"/>
</dbReference>
<dbReference type="SUPFAM" id="SSF48619">
    <property type="entry name" value="Phospholipase A2, PLA2"/>
    <property type="match status" value="1"/>
</dbReference>
<keyword evidence="10" id="KW-0443">Lipid metabolism</keyword>
<keyword evidence="9" id="KW-0442">Lipid degradation</keyword>
<accession>A0A6P3X6K6</accession>
<evidence type="ECO:0000256" key="6">
    <source>
        <dbReference type="ARBA" id="ARBA00022723"/>
    </source>
</evidence>
<keyword evidence="11" id="KW-1015">Disulfide bond</keyword>
<organism evidence="14 15">
    <name type="scientific">Dinoponera quadriceps</name>
    <name type="common">South American ant</name>
    <dbReference type="NCBI Taxonomy" id="609295"/>
    <lineage>
        <taxon>Eukaryota</taxon>
        <taxon>Metazoa</taxon>
        <taxon>Ecdysozoa</taxon>
        <taxon>Arthropoda</taxon>
        <taxon>Hexapoda</taxon>
        <taxon>Insecta</taxon>
        <taxon>Pterygota</taxon>
        <taxon>Neoptera</taxon>
        <taxon>Endopterygota</taxon>
        <taxon>Hymenoptera</taxon>
        <taxon>Apocrita</taxon>
        <taxon>Aculeata</taxon>
        <taxon>Formicoidea</taxon>
        <taxon>Formicidae</taxon>
        <taxon>Ponerinae</taxon>
        <taxon>Ponerini</taxon>
        <taxon>Dinoponera</taxon>
    </lineage>
</organism>
<keyword evidence="7" id="KW-0378">Hydrolase</keyword>
<evidence type="ECO:0000256" key="11">
    <source>
        <dbReference type="ARBA" id="ARBA00023157"/>
    </source>
</evidence>
<dbReference type="GO" id="GO:0050482">
    <property type="term" value="P:arachidonate secretion"/>
    <property type="evidence" value="ECO:0007669"/>
    <property type="project" value="InterPro"/>
</dbReference>
<evidence type="ECO:0000256" key="3">
    <source>
        <dbReference type="ARBA" id="ARBA00013278"/>
    </source>
</evidence>
<dbReference type="EC" id="3.1.1.4" evidence="3"/>
<evidence type="ECO:0000256" key="5">
    <source>
        <dbReference type="ARBA" id="ARBA00022525"/>
    </source>
</evidence>
<evidence type="ECO:0000256" key="8">
    <source>
        <dbReference type="ARBA" id="ARBA00022837"/>
    </source>
</evidence>
<dbReference type="InterPro" id="IPR036444">
    <property type="entry name" value="PLipase_A2_dom_sf"/>
</dbReference>
<comment type="cofactor">
    <cofactor evidence="1">
        <name>Ca(2+)</name>
        <dbReference type="ChEBI" id="CHEBI:29108"/>
    </cofactor>
</comment>
<dbReference type="AlphaFoldDB" id="A0A6P3X6K6"/>
<evidence type="ECO:0000313" key="14">
    <source>
        <dbReference type="Proteomes" id="UP000515204"/>
    </source>
</evidence>
<dbReference type="GeneID" id="106744071"/>
<comment type="subcellular location">
    <subcellularLocation>
        <location evidence="2">Secreted</location>
    </subcellularLocation>
</comment>
<keyword evidence="14" id="KW-1185">Reference proteome</keyword>
<dbReference type="GO" id="GO:0005576">
    <property type="term" value="C:extracellular region"/>
    <property type="evidence" value="ECO:0007669"/>
    <property type="project" value="UniProtKB-SubCell"/>
</dbReference>
<dbReference type="FunFam" id="1.20.90.10:FF:000002">
    <property type="entry name" value="Phospholipase A2 group III"/>
    <property type="match status" value="1"/>
</dbReference>
<name>A0A6P3X6K6_DINQU</name>
<keyword evidence="8" id="KW-0106">Calcium</keyword>
<evidence type="ECO:0000313" key="15">
    <source>
        <dbReference type="RefSeq" id="XP_014474016.1"/>
    </source>
</evidence>
<dbReference type="Proteomes" id="UP000515204">
    <property type="component" value="Unplaced"/>
</dbReference>
<proteinExistence type="predicted"/>
<evidence type="ECO:0000256" key="2">
    <source>
        <dbReference type="ARBA" id="ARBA00004613"/>
    </source>
</evidence>
<dbReference type="Pfam" id="PF05826">
    <property type="entry name" value="Phospholip_A2_2"/>
    <property type="match status" value="1"/>
</dbReference>
<dbReference type="InterPro" id="IPR016090">
    <property type="entry name" value="PLA2-like_dom"/>
</dbReference>
<dbReference type="GO" id="GO:0006644">
    <property type="term" value="P:phospholipid metabolic process"/>
    <property type="evidence" value="ECO:0007669"/>
    <property type="project" value="InterPro"/>
</dbReference>
<dbReference type="KEGG" id="dqu:106744071"/>
<dbReference type="PANTHER" id="PTHR12253">
    <property type="entry name" value="RH14732P"/>
    <property type="match status" value="1"/>
</dbReference>
<dbReference type="GO" id="GO:0046872">
    <property type="term" value="F:metal ion binding"/>
    <property type="evidence" value="ECO:0007669"/>
    <property type="project" value="UniProtKB-KW"/>
</dbReference>
<dbReference type="InterPro" id="IPR033113">
    <property type="entry name" value="PLA2_histidine"/>
</dbReference>
<feature type="domain" description="Phospholipase A2-like central" evidence="13">
    <location>
        <begin position="163"/>
        <end position="257"/>
    </location>
</feature>
<reference evidence="15" key="1">
    <citation type="submission" date="2025-08" db="UniProtKB">
        <authorList>
            <consortium name="RefSeq"/>
        </authorList>
    </citation>
    <scope>IDENTIFICATION</scope>
</reference>
<dbReference type="CDD" id="cd04704">
    <property type="entry name" value="PLA2_bee_venom_like"/>
    <property type="match status" value="1"/>
</dbReference>
<dbReference type="PROSITE" id="PS00118">
    <property type="entry name" value="PA2_HIS"/>
    <property type="match status" value="1"/>
</dbReference>
<dbReference type="OrthoDB" id="6501032at2759"/>
<evidence type="ECO:0000256" key="12">
    <source>
        <dbReference type="ARBA" id="ARBA00029903"/>
    </source>
</evidence>
<dbReference type="GO" id="GO:0016042">
    <property type="term" value="P:lipid catabolic process"/>
    <property type="evidence" value="ECO:0007669"/>
    <property type="project" value="UniProtKB-KW"/>
</dbReference>
<evidence type="ECO:0000256" key="7">
    <source>
        <dbReference type="ARBA" id="ARBA00022801"/>
    </source>
</evidence>
<keyword evidence="5" id="KW-0964">Secreted</keyword>
<gene>
    <name evidence="15" type="primary">LOC106744071</name>
</gene>
<evidence type="ECO:0000256" key="9">
    <source>
        <dbReference type="ARBA" id="ARBA00022963"/>
    </source>
</evidence>
<dbReference type="Gene3D" id="1.20.90.10">
    <property type="entry name" value="Phospholipase A2 domain"/>
    <property type="match status" value="1"/>
</dbReference>